<dbReference type="InParanoid" id="A0A1C7NCG8"/>
<evidence type="ECO:0000256" key="2">
    <source>
        <dbReference type="SAM" id="MobiDB-lite"/>
    </source>
</evidence>
<proteinExistence type="inferred from homology"/>
<comment type="similarity">
    <text evidence="1">Belongs to the UPF0337 (CsbD) family.</text>
</comment>
<dbReference type="Proteomes" id="UP000093000">
    <property type="component" value="Unassembled WGS sequence"/>
</dbReference>
<dbReference type="Pfam" id="PF05532">
    <property type="entry name" value="CsbD"/>
    <property type="match status" value="1"/>
</dbReference>
<dbReference type="InterPro" id="IPR008462">
    <property type="entry name" value="CsbD"/>
</dbReference>
<dbReference type="Gene3D" id="1.10.1470.10">
    <property type="entry name" value="YjbJ"/>
    <property type="match status" value="1"/>
</dbReference>
<feature type="region of interest" description="Disordered" evidence="2">
    <location>
        <begin position="26"/>
        <end position="91"/>
    </location>
</feature>
<accession>A0A1C7NCG8</accession>
<name>A0A1C7NCG8_9FUNG</name>
<feature type="compositionally biased region" description="Polar residues" evidence="2">
    <location>
        <begin position="105"/>
        <end position="116"/>
    </location>
</feature>
<reference evidence="4 5" key="1">
    <citation type="submission" date="2016-03" db="EMBL/GenBank/DDBJ databases">
        <title>Choanephora cucurbitarum.</title>
        <authorList>
            <person name="Min B."/>
            <person name="Park H."/>
            <person name="Park J.-H."/>
            <person name="Shin H.-D."/>
            <person name="Choi I.-G."/>
        </authorList>
    </citation>
    <scope>NUCLEOTIDE SEQUENCE [LARGE SCALE GENOMIC DNA]</scope>
    <source>
        <strain evidence="4 5">KUS-F28377</strain>
    </source>
</reference>
<gene>
    <name evidence="4" type="ORF">A0J61_05682</name>
</gene>
<feature type="domain" description="CsbD-like" evidence="3">
    <location>
        <begin position="2"/>
        <end position="40"/>
    </location>
</feature>
<evidence type="ECO:0000313" key="4">
    <source>
        <dbReference type="EMBL" id="OBZ86266.1"/>
    </source>
</evidence>
<keyword evidence="5" id="KW-1185">Reference proteome</keyword>
<evidence type="ECO:0000313" key="5">
    <source>
        <dbReference type="Proteomes" id="UP000093000"/>
    </source>
</evidence>
<feature type="compositionally biased region" description="Low complexity" evidence="2">
    <location>
        <begin position="62"/>
        <end position="74"/>
    </location>
</feature>
<protein>
    <recommendedName>
        <fullName evidence="3">CsbD-like domain-containing protein</fullName>
    </recommendedName>
</protein>
<comment type="caution">
    <text evidence="4">The sequence shown here is derived from an EMBL/GenBank/DDBJ whole genome shotgun (WGS) entry which is preliminary data.</text>
</comment>
<dbReference type="SUPFAM" id="SSF69047">
    <property type="entry name" value="Hypothetical protein YjbJ"/>
    <property type="match status" value="1"/>
</dbReference>
<sequence>MQGKMDQAAGKMKKAMGNMMGNERMEAEGAAQDTKGKAESMGRNTGMGHDNTMGTGMGHDNTMGTGMGRDTTMGTGMGHNTGMGHDTGMKMEGMKNRAEGAVQSNMNSATGNTTGQMEGEAQRAKGHAQTRFS</sequence>
<dbReference type="InterPro" id="IPR036629">
    <property type="entry name" value="YjbJ_sf"/>
</dbReference>
<dbReference type="EMBL" id="LUGH01000314">
    <property type="protein sequence ID" value="OBZ86266.1"/>
    <property type="molecule type" value="Genomic_DNA"/>
</dbReference>
<feature type="region of interest" description="Disordered" evidence="2">
    <location>
        <begin position="105"/>
        <end position="133"/>
    </location>
</feature>
<evidence type="ECO:0000259" key="3">
    <source>
        <dbReference type="Pfam" id="PF05532"/>
    </source>
</evidence>
<organism evidence="4 5">
    <name type="scientific">Choanephora cucurbitarum</name>
    <dbReference type="NCBI Taxonomy" id="101091"/>
    <lineage>
        <taxon>Eukaryota</taxon>
        <taxon>Fungi</taxon>
        <taxon>Fungi incertae sedis</taxon>
        <taxon>Mucoromycota</taxon>
        <taxon>Mucoromycotina</taxon>
        <taxon>Mucoromycetes</taxon>
        <taxon>Mucorales</taxon>
        <taxon>Mucorineae</taxon>
        <taxon>Choanephoraceae</taxon>
        <taxon>Choanephoroideae</taxon>
        <taxon>Choanephora</taxon>
    </lineage>
</organism>
<dbReference type="OrthoDB" id="10265894at2759"/>
<evidence type="ECO:0000256" key="1">
    <source>
        <dbReference type="ARBA" id="ARBA00009129"/>
    </source>
</evidence>
<dbReference type="AlphaFoldDB" id="A0A1C7NCG8"/>
<feature type="compositionally biased region" description="Basic residues" evidence="2">
    <location>
        <begin position="124"/>
        <end position="133"/>
    </location>
</feature>